<evidence type="ECO:0000313" key="6">
    <source>
        <dbReference type="EMBL" id="JAC79369.1"/>
    </source>
</evidence>
<evidence type="ECO:0000256" key="5">
    <source>
        <dbReference type="SAM" id="MobiDB-lite"/>
    </source>
</evidence>
<reference evidence="6" key="1">
    <citation type="submission" date="2014-05" db="EMBL/GenBank/DDBJ databases">
        <title>The transcriptome of the halophilic microalga Tetraselmis sp. GSL018 isolated from the Great Salt Lake, Utah.</title>
        <authorList>
            <person name="Jinkerson R.E."/>
            <person name="D'Adamo S."/>
            <person name="Posewitz M.C."/>
        </authorList>
    </citation>
    <scope>NUCLEOTIDE SEQUENCE</scope>
    <source>
        <strain evidence="6">GSL018</strain>
    </source>
</reference>
<feature type="region of interest" description="Disordered" evidence="5">
    <location>
        <begin position="158"/>
        <end position="189"/>
    </location>
</feature>
<evidence type="ECO:0000256" key="3">
    <source>
        <dbReference type="ARBA" id="ARBA00023274"/>
    </source>
</evidence>
<dbReference type="InterPro" id="IPR000271">
    <property type="entry name" value="Ribosomal_bL34"/>
</dbReference>
<dbReference type="Gene3D" id="1.10.287.3980">
    <property type="match status" value="1"/>
</dbReference>
<protein>
    <recommendedName>
        <fullName evidence="4">Large ribosomal subunit protein bL34m</fullName>
    </recommendedName>
</protein>
<dbReference type="PANTHER" id="PTHR14503">
    <property type="entry name" value="MITOCHONDRIAL RIBOSOMAL PROTEIN 34 FAMILY MEMBER"/>
    <property type="match status" value="1"/>
</dbReference>
<dbReference type="GO" id="GO:0006412">
    <property type="term" value="P:translation"/>
    <property type="evidence" value="ECO:0007669"/>
    <property type="project" value="InterPro"/>
</dbReference>
<evidence type="ECO:0000256" key="1">
    <source>
        <dbReference type="ARBA" id="ARBA00010111"/>
    </source>
</evidence>
<accession>A0A061S8K5</accession>
<dbReference type="Pfam" id="PF00468">
    <property type="entry name" value="Ribosomal_L34"/>
    <property type="match status" value="1"/>
</dbReference>
<dbReference type="GO" id="GO:1990904">
    <property type="term" value="C:ribonucleoprotein complex"/>
    <property type="evidence" value="ECO:0007669"/>
    <property type="project" value="UniProtKB-KW"/>
</dbReference>
<keyword evidence="3" id="KW-0687">Ribonucleoprotein</keyword>
<comment type="similarity">
    <text evidence="1">Belongs to the bacterial ribosomal protein bL34 family.</text>
</comment>
<dbReference type="FunFam" id="1.10.287.3980:FF:000001">
    <property type="entry name" value="Mitochondrial ribosomal protein L34"/>
    <property type="match status" value="1"/>
</dbReference>
<dbReference type="PANTHER" id="PTHR14503:SF4">
    <property type="entry name" value="LARGE RIBOSOMAL SUBUNIT PROTEIN BL34M"/>
    <property type="match status" value="1"/>
</dbReference>
<proteinExistence type="inferred from homology"/>
<evidence type="ECO:0000256" key="4">
    <source>
        <dbReference type="ARBA" id="ARBA00035274"/>
    </source>
</evidence>
<dbReference type="GO" id="GO:0003735">
    <property type="term" value="F:structural constituent of ribosome"/>
    <property type="evidence" value="ECO:0007669"/>
    <property type="project" value="InterPro"/>
</dbReference>
<feature type="non-terminal residue" evidence="6">
    <location>
        <position position="1"/>
    </location>
</feature>
<dbReference type="HAMAP" id="MF_00391">
    <property type="entry name" value="Ribosomal_bL34"/>
    <property type="match status" value="1"/>
</dbReference>
<dbReference type="NCBIfam" id="TIGR01030">
    <property type="entry name" value="rpmH_bact"/>
    <property type="match status" value="1"/>
</dbReference>
<sequence>WVEYVPENRKKENFAVRTTHLADYTFEMILLSSFRRSGQVFSVCKALTSFAVGEGCALEASVPDLFKLERRNLNTESPKRPNVSAGAPVLPAPLHGWAAEAWTAEYLNNSTYSVSVPTGACPVFTPLALEVDHSFYEKLKAPLDLDLAFPKREEDIQFPKPKFPSLTTSEGGSPDSGVEGLHAPGAVHPDEGLKCHITYNPSNLKRKRRHGFLARIRSKSGRRVINRRRHKGRRNLTA</sequence>
<organism evidence="6">
    <name type="scientific">Tetraselmis sp. GSL018</name>
    <dbReference type="NCBI Taxonomy" id="582737"/>
    <lineage>
        <taxon>Eukaryota</taxon>
        <taxon>Viridiplantae</taxon>
        <taxon>Chlorophyta</taxon>
        <taxon>core chlorophytes</taxon>
        <taxon>Chlorodendrophyceae</taxon>
        <taxon>Chlorodendrales</taxon>
        <taxon>Chlorodendraceae</taxon>
        <taxon>Tetraselmis</taxon>
    </lineage>
</organism>
<keyword evidence="2" id="KW-0689">Ribosomal protein</keyword>
<evidence type="ECO:0000256" key="2">
    <source>
        <dbReference type="ARBA" id="ARBA00022980"/>
    </source>
</evidence>
<dbReference type="GO" id="GO:0005840">
    <property type="term" value="C:ribosome"/>
    <property type="evidence" value="ECO:0007669"/>
    <property type="project" value="UniProtKB-KW"/>
</dbReference>
<dbReference type="EMBL" id="GBEZ01005997">
    <property type="protein sequence ID" value="JAC79369.1"/>
    <property type="molecule type" value="Transcribed_RNA"/>
</dbReference>
<dbReference type="AlphaFoldDB" id="A0A061S8K5"/>
<gene>
    <name evidence="6" type="ORF">TSPGSL018_12883</name>
</gene>
<name>A0A061S8K5_9CHLO</name>